<reference evidence="3" key="1">
    <citation type="submission" date="2009-04" db="EMBL/GenBank/DDBJ databases">
        <authorList>
            <person name="Weinstock G."/>
            <person name="Sodergren E."/>
            <person name="Clifton S."/>
            <person name="Fulton L."/>
            <person name="Fulton B."/>
            <person name="Courtney L."/>
            <person name="Fronick C."/>
            <person name="Harrison M."/>
            <person name="Strong C."/>
            <person name="Farmer C."/>
            <person name="Delahaunty K."/>
            <person name="Markovic C."/>
            <person name="Hall O."/>
            <person name="Minx P."/>
            <person name="Tomlinson C."/>
            <person name="Mitreva M."/>
            <person name="Nelson J."/>
            <person name="Hou S."/>
            <person name="Wollam A."/>
            <person name="Pepin K.H."/>
            <person name="Johnson M."/>
            <person name="Bhonagiri V."/>
            <person name="Nash W.E."/>
            <person name="Warren W."/>
            <person name="Chinwalla A."/>
            <person name="Mardis E.R."/>
            <person name="Wilson R.K."/>
        </authorList>
    </citation>
    <scope>NUCLEOTIDE SEQUENCE [LARGE SCALE GENOMIC DNA]</scope>
    <source>
        <strain evidence="3">DSM 14600</strain>
    </source>
</reference>
<evidence type="ECO:0000259" key="2">
    <source>
        <dbReference type="PROSITE" id="PS50164"/>
    </source>
</evidence>
<name>C4GA44_9FIRM</name>
<evidence type="ECO:0000313" key="3">
    <source>
        <dbReference type="EMBL" id="EEP29491.1"/>
    </source>
</evidence>
<proteinExistence type="inferred from homology"/>
<evidence type="ECO:0000313" key="4">
    <source>
        <dbReference type="Proteomes" id="UP000003494"/>
    </source>
</evidence>
<dbReference type="Proteomes" id="UP000003494">
    <property type="component" value="Unassembled WGS sequence"/>
</dbReference>
<dbReference type="InterPro" id="IPR000305">
    <property type="entry name" value="GIY-YIG_endonuc"/>
</dbReference>
<dbReference type="PANTHER" id="PTHR34477">
    <property type="entry name" value="UPF0213 PROTEIN YHBQ"/>
    <property type="match status" value="1"/>
</dbReference>
<dbReference type="InterPro" id="IPR035901">
    <property type="entry name" value="GIY-YIG_endonuc_sf"/>
</dbReference>
<dbReference type="SUPFAM" id="SSF82771">
    <property type="entry name" value="GIY-YIG endonuclease"/>
    <property type="match status" value="1"/>
</dbReference>
<comment type="similarity">
    <text evidence="1">Belongs to the UPF0213 family.</text>
</comment>
<keyword evidence="4" id="KW-1185">Reference proteome</keyword>
<dbReference type="STRING" id="626523.GCWU000342_00857"/>
<dbReference type="SMART" id="SM00465">
    <property type="entry name" value="GIYc"/>
    <property type="match status" value="1"/>
</dbReference>
<organism evidence="3 4">
    <name type="scientific">Shuttleworthella satelles DSM 14600</name>
    <dbReference type="NCBI Taxonomy" id="626523"/>
    <lineage>
        <taxon>Bacteria</taxon>
        <taxon>Bacillati</taxon>
        <taxon>Bacillota</taxon>
        <taxon>Clostridia</taxon>
        <taxon>Lachnospirales</taxon>
        <taxon>Lachnospiraceae</taxon>
        <taxon>Shuttleworthella</taxon>
    </lineage>
</organism>
<accession>C4GA44</accession>
<dbReference type="PROSITE" id="PS50164">
    <property type="entry name" value="GIY_YIG"/>
    <property type="match status" value="1"/>
</dbReference>
<dbReference type="Pfam" id="PF01541">
    <property type="entry name" value="GIY-YIG"/>
    <property type="match status" value="1"/>
</dbReference>
<sequence length="108" mass="12544">MGKEFFAYLLRCADNSIYAGYTTDVKARERAHNAGKGAKYTRTRRPVQLVYYESFDDKKEALKREAAYKRLTRQEKIALIERENPKAAVLLRKSGIIRQDAGRGEMRR</sequence>
<dbReference type="InterPro" id="IPR050190">
    <property type="entry name" value="UPF0213_domain"/>
</dbReference>
<comment type="caution">
    <text evidence="3">The sequence shown here is derived from an EMBL/GenBank/DDBJ whole genome shotgun (WGS) entry which is preliminary data.</text>
</comment>
<dbReference type="CDD" id="cd10456">
    <property type="entry name" value="GIY-YIG_UPF0213"/>
    <property type="match status" value="1"/>
</dbReference>
<dbReference type="Gene3D" id="3.40.1440.10">
    <property type="entry name" value="GIY-YIG endonuclease"/>
    <property type="match status" value="1"/>
</dbReference>
<dbReference type="eggNOG" id="COG2827">
    <property type="taxonomic scope" value="Bacteria"/>
</dbReference>
<protein>
    <submittedName>
        <fullName evidence="3">GIY-YIG catalytic domain protein</fullName>
    </submittedName>
</protein>
<evidence type="ECO:0000256" key="1">
    <source>
        <dbReference type="ARBA" id="ARBA00007435"/>
    </source>
</evidence>
<dbReference type="RefSeq" id="WP_006905879.1">
    <property type="nucleotide sequence ID" value="NZ_GG665866.1"/>
</dbReference>
<dbReference type="PANTHER" id="PTHR34477:SF1">
    <property type="entry name" value="UPF0213 PROTEIN YHBQ"/>
    <property type="match status" value="1"/>
</dbReference>
<feature type="domain" description="GIY-YIG" evidence="2">
    <location>
        <begin position="3"/>
        <end position="78"/>
    </location>
</feature>
<dbReference type="AlphaFoldDB" id="C4GA44"/>
<dbReference type="HOGENOM" id="CLU_135650_0_3_9"/>
<dbReference type="EMBL" id="ACIP02000001">
    <property type="protein sequence ID" value="EEP29491.1"/>
    <property type="molecule type" value="Genomic_DNA"/>
</dbReference>
<gene>
    <name evidence="3" type="ORF">GCWU000342_00857</name>
</gene>